<dbReference type="EC" id="2.3.1.-" evidence="10"/>
<dbReference type="KEGG" id="ehx:EMIHUDRAFT_70214"/>
<reference evidence="12" key="2">
    <citation type="submission" date="2024-10" db="UniProtKB">
        <authorList>
            <consortium name="EnsemblProtists"/>
        </authorList>
    </citation>
    <scope>IDENTIFICATION</scope>
</reference>
<feature type="transmembrane region" description="Helical" evidence="10">
    <location>
        <begin position="225"/>
        <end position="248"/>
    </location>
</feature>
<dbReference type="eggNOG" id="KOG3072">
    <property type="taxonomic scope" value="Eukaryota"/>
</dbReference>
<evidence type="ECO:0000256" key="5">
    <source>
        <dbReference type="ARBA" id="ARBA00022832"/>
    </source>
</evidence>
<keyword evidence="2 10" id="KW-0444">Lipid biosynthesis</keyword>
<evidence type="ECO:0000256" key="3">
    <source>
        <dbReference type="ARBA" id="ARBA00022679"/>
    </source>
</evidence>
<dbReference type="STRING" id="2903.R1DTJ4"/>
<name>A0A0D3KRN2_EMIH1</name>
<evidence type="ECO:0000256" key="10">
    <source>
        <dbReference type="RuleBase" id="RU361115"/>
    </source>
</evidence>
<dbReference type="PaxDb" id="2903-EOD38417"/>
<dbReference type="HOGENOM" id="CLU_048483_1_0_1"/>
<dbReference type="PANTHER" id="PTHR11157">
    <property type="entry name" value="FATTY ACID ACYL TRANSFERASE-RELATED"/>
    <property type="match status" value="1"/>
</dbReference>
<evidence type="ECO:0000256" key="8">
    <source>
        <dbReference type="ARBA" id="ARBA00023136"/>
    </source>
</evidence>
<dbReference type="RefSeq" id="XP_005790846.1">
    <property type="nucleotide sequence ID" value="XM_005790789.1"/>
</dbReference>
<protein>
    <recommendedName>
        <fullName evidence="10">Elongation of fatty acids protein</fullName>
        <ecNumber evidence="10">2.3.1.-</ecNumber>
    </recommendedName>
</protein>
<dbReference type="EnsemblProtists" id="EOD38417">
    <property type="protein sequence ID" value="EOD38417"/>
    <property type="gene ID" value="EMIHUDRAFT_70214"/>
</dbReference>
<evidence type="ECO:0000256" key="1">
    <source>
        <dbReference type="ARBA" id="ARBA00004141"/>
    </source>
</evidence>
<keyword evidence="6 10" id="KW-1133">Transmembrane helix</keyword>
<reference evidence="13" key="1">
    <citation type="journal article" date="2013" name="Nature">
        <title>Pan genome of the phytoplankton Emiliania underpins its global distribution.</title>
        <authorList>
            <person name="Read B.A."/>
            <person name="Kegel J."/>
            <person name="Klute M.J."/>
            <person name="Kuo A."/>
            <person name="Lefebvre S.C."/>
            <person name="Maumus F."/>
            <person name="Mayer C."/>
            <person name="Miller J."/>
            <person name="Monier A."/>
            <person name="Salamov A."/>
            <person name="Young J."/>
            <person name="Aguilar M."/>
            <person name="Claverie J.M."/>
            <person name="Frickenhaus S."/>
            <person name="Gonzalez K."/>
            <person name="Herman E.K."/>
            <person name="Lin Y.C."/>
            <person name="Napier J."/>
            <person name="Ogata H."/>
            <person name="Sarno A.F."/>
            <person name="Shmutz J."/>
            <person name="Schroeder D."/>
            <person name="de Vargas C."/>
            <person name="Verret F."/>
            <person name="von Dassow P."/>
            <person name="Valentin K."/>
            <person name="Van de Peer Y."/>
            <person name="Wheeler G."/>
            <person name="Dacks J.B."/>
            <person name="Delwiche C.F."/>
            <person name="Dyhrman S.T."/>
            <person name="Glockner G."/>
            <person name="John U."/>
            <person name="Richards T."/>
            <person name="Worden A.Z."/>
            <person name="Zhang X."/>
            <person name="Grigoriev I.V."/>
            <person name="Allen A.E."/>
            <person name="Bidle K."/>
            <person name="Borodovsky M."/>
            <person name="Bowler C."/>
            <person name="Brownlee C."/>
            <person name="Cock J.M."/>
            <person name="Elias M."/>
            <person name="Gladyshev V.N."/>
            <person name="Groth M."/>
            <person name="Guda C."/>
            <person name="Hadaegh A."/>
            <person name="Iglesias-Rodriguez M.D."/>
            <person name="Jenkins J."/>
            <person name="Jones B.M."/>
            <person name="Lawson T."/>
            <person name="Leese F."/>
            <person name="Lindquist E."/>
            <person name="Lobanov A."/>
            <person name="Lomsadze A."/>
            <person name="Malik S.B."/>
            <person name="Marsh M.E."/>
            <person name="Mackinder L."/>
            <person name="Mock T."/>
            <person name="Mueller-Roeber B."/>
            <person name="Pagarete A."/>
            <person name="Parker M."/>
            <person name="Probert I."/>
            <person name="Quesneville H."/>
            <person name="Raines C."/>
            <person name="Rensing S.A."/>
            <person name="Riano-Pachon D.M."/>
            <person name="Richier S."/>
            <person name="Rokitta S."/>
            <person name="Shiraiwa Y."/>
            <person name="Soanes D.M."/>
            <person name="van der Giezen M."/>
            <person name="Wahlund T.M."/>
            <person name="Williams B."/>
            <person name="Wilson W."/>
            <person name="Wolfe G."/>
            <person name="Wurch L.L."/>
        </authorList>
    </citation>
    <scope>NUCLEOTIDE SEQUENCE</scope>
</reference>
<evidence type="ECO:0000256" key="6">
    <source>
        <dbReference type="ARBA" id="ARBA00022989"/>
    </source>
</evidence>
<feature type="region of interest" description="Disordered" evidence="11">
    <location>
        <begin position="256"/>
        <end position="275"/>
    </location>
</feature>
<evidence type="ECO:0000256" key="4">
    <source>
        <dbReference type="ARBA" id="ARBA00022692"/>
    </source>
</evidence>
<sequence length="317" mass="35046">FDGASWTRWTSHNWQYPLVAVGLYLAGVPAMQAFMAARDPIRLQRLTALWNFGLSAFSWAGAAVVVPHLLSNPDSGLLREGFHASICSHASSYGCGWVGFFVAAFIYSKFAELIDTLLLLLRKAPVITLHWYHHATVLLYCWHSYSARIGTGIWFAAMNYSVHAVMYAYFGLTQCGPAGKRFAKRFSMLITLMQLAQMVVGIAVTVASLAYQARGQTCYVPIVNSFLGLLMYASYFVLFFVLFCNLYLRKKDRHGEGRANGSPVPPSPPKAASPADRFEGWAVKYDELEMLTASASEAMNDVCLPQGDALAPKRKVA</sequence>
<dbReference type="GO" id="GO:0005789">
    <property type="term" value="C:endoplasmic reticulum membrane"/>
    <property type="evidence" value="ECO:0007669"/>
    <property type="project" value="TreeGrafter"/>
</dbReference>
<comment type="subcellular location">
    <subcellularLocation>
        <location evidence="1">Membrane</location>
        <topology evidence="1">Multi-pass membrane protein</topology>
    </subcellularLocation>
</comment>
<dbReference type="GO" id="GO:0009922">
    <property type="term" value="F:fatty acid elongase activity"/>
    <property type="evidence" value="ECO:0007669"/>
    <property type="project" value="InterPro"/>
</dbReference>
<feature type="transmembrane region" description="Helical" evidence="10">
    <location>
        <begin position="49"/>
        <end position="70"/>
    </location>
</feature>
<dbReference type="GeneID" id="17283686"/>
<proteinExistence type="inferred from homology"/>
<dbReference type="OMA" id="FGVHAIM"/>
<keyword evidence="3 10" id="KW-0808">Transferase</keyword>
<keyword evidence="8 10" id="KW-0472">Membrane</keyword>
<feature type="transmembrane region" description="Helical" evidence="10">
    <location>
        <begin position="90"/>
        <end position="108"/>
    </location>
</feature>
<keyword evidence="4 10" id="KW-0812">Transmembrane</keyword>
<dbReference type="PANTHER" id="PTHR11157:SF17">
    <property type="entry name" value="ELONGATION OF VERY LONG CHAIN FATTY ACIDS PROTEIN 6"/>
    <property type="match status" value="1"/>
</dbReference>
<dbReference type="GO" id="GO:0034626">
    <property type="term" value="P:fatty acid elongation, polyunsaturated fatty acid"/>
    <property type="evidence" value="ECO:0007669"/>
    <property type="project" value="TreeGrafter"/>
</dbReference>
<evidence type="ECO:0000313" key="12">
    <source>
        <dbReference type="EnsemblProtists" id="EOD38417"/>
    </source>
</evidence>
<evidence type="ECO:0000256" key="2">
    <source>
        <dbReference type="ARBA" id="ARBA00022516"/>
    </source>
</evidence>
<feature type="transmembrane region" description="Helical" evidence="10">
    <location>
        <begin position="192"/>
        <end position="213"/>
    </location>
</feature>
<comment type="similarity">
    <text evidence="10">Belongs to the ELO family.</text>
</comment>
<dbReference type="GO" id="GO:0034625">
    <property type="term" value="P:fatty acid elongation, monounsaturated fatty acid"/>
    <property type="evidence" value="ECO:0007669"/>
    <property type="project" value="TreeGrafter"/>
</dbReference>
<feature type="transmembrane region" description="Helical" evidence="10">
    <location>
        <begin position="14"/>
        <end position="37"/>
    </location>
</feature>
<dbReference type="GO" id="GO:0042761">
    <property type="term" value="P:very long-chain fatty acid biosynthetic process"/>
    <property type="evidence" value="ECO:0007669"/>
    <property type="project" value="TreeGrafter"/>
</dbReference>
<comment type="catalytic activity">
    <reaction evidence="10">
        <text>an acyl-CoA + malonyl-CoA + H(+) = a 3-oxoacyl-CoA + CO2 + CoA</text>
        <dbReference type="Rhea" id="RHEA:50252"/>
        <dbReference type="ChEBI" id="CHEBI:15378"/>
        <dbReference type="ChEBI" id="CHEBI:16526"/>
        <dbReference type="ChEBI" id="CHEBI:57287"/>
        <dbReference type="ChEBI" id="CHEBI:57384"/>
        <dbReference type="ChEBI" id="CHEBI:58342"/>
        <dbReference type="ChEBI" id="CHEBI:90726"/>
    </reaction>
    <physiologicalReaction direction="left-to-right" evidence="10">
        <dbReference type="Rhea" id="RHEA:50253"/>
    </physiologicalReaction>
</comment>
<dbReference type="GO" id="GO:0030148">
    <property type="term" value="P:sphingolipid biosynthetic process"/>
    <property type="evidence" value="ECO:0007669"/>
    <property type="project" value="TreeGrafter"/>
</dbReference>
<keyword evidence="7 10" id="KW-0443">Lipid metabolism</keyword>
<evidence type="ECO:0000256" key="9">
    <source>
        <dbReference type="ARBA" id="ARBA00023160"/>
    </source>
</evidence>
<evidence type="ECO:0000256" key="11">
    <source>
        <dbReference type="SAM" id="MobiDB-lite"/>
    </source>
</evidence>
<organism evidence="12 13">
    <name type="scientific">Emiliania huxleyi (strain CCMP1516)</name>
    <dbReference type="NCBI Taxonomy" id="280463"/>
    <lineage>
        <taxon>Eukaryota</taxon>
        <taxon>Haptista</taxon>
        <taxon>Haptophyta</taxon>
        <taxon>Prymnesiophyceae</taxon>
        <taxon>Isochrysidales</taxon>
        <taxon>Noelaerhabdaceae</taxon>
        <taxon>Emiliania</taxon>
    </lineage>
</organism>
<evidence type="ECO:0000256" key="7">
    <source>
        <dbReference type="ARBA" id="ARBA00023098"/>
    </source>
</evidence>
<keyword evidence="5 10" id="KW-0276">Fatty acid metabolism</keyword>
<dbReference type="Pfam" id="PF01151">
    <property type="entry name" value="ELO"/>
    <property type="match status" value="1"/>
</dbReference>
<dbReference type="GO" id="GO:0019367">
    <property type="term" value="P:fatty acid elongation, saturated fatty acid"/>
    <property type="evidence" value="ECO:0007669"/>
    <property type="project" value="TreeGrafter"/>
</dbReference>
<evidence type="ECO:0000313" key="13">
    <source>
        <dbReference type="Proteomes" id="UP000013827"/>
    </source>
</evidence>
<dbReference type="InterPro" id="IPR002076">
    <property type="entry name" value="ELO_fam"/>
</dbReference>
<keyword evidence="9 10" id="KW-0275">Fatty acid biosynthesis</keyword>
<accession>A0A0D3KRN2</accession>
<dbReference type="AlphaFoldDB" id="A0A0D3KRN2"/>
<dbReference type="Proteomes" id="UP000013827">
    <property type="component" value="Unassembled WGS sequence"/>
</dbReference>
<keyword evidence="13" id="KW-1185">Reference proteome</keyword>